<proteinExistence type="predicted"/>
<organism evidence="3 4">
    <name type="scientific">Sulfurovum xiamenensis</name>
    <dbReference type="NCBI Taxonomy" id="3019066"/>
    <lineage>
        <taxon>Bacteria</taxon>
        <taxon>Pseudomonadati</taxon>
        <taxon>Campylobacterota</taxon>
        <taxon>Epsilonproteobacteria</taxon>
        <taxon>Campylobacterales</taxon>
        <taxon>Sulfurovaceae</taxon>
        <taxon>Sulfurovum</taxon>
    </lineage>
</organism>
<keyword evidence="4" id="KW-1185">Reference proteome</keyword>
<comment type="caution">
    <text evidence="3">The sequence shown here is derived from an EMBL/GenBank/DDBJ whole genome shotgun (WGS) entry which is preliminary data.</text>
</comment>
<reference evidence="3" key="1">
    <citation type="submission" date="2023-01" db="EMBL/GenBank/DDBJ databases">
        <title>Sulfurovum sp. XTW-4 genome assembly.</title>
        <authorList>
            <person name="Wang J."/>
        </authorList>
    </citation>
    <scope>NUCLEOTIDE SEQUENCE</scope>
    <source>
        <strain evidence="3">XTW-4</strain>
    </source>
</reference>
<feature type="signal peptide" evidence="1">
    <location>
        <begin position="1"/>
        <end position="25"/>
    </location>
</feature>
<evidence type="ECO:0000259" key="2">
    <source>
        <dbReference type="Pfam" id="PF14321"/>
    </source>
</evidence>
<dbReference type="InterPro" id="IPR018247">
    <property type="entry name" value="EF_Hand_1_Ca_BS"/>
</dbReference>
<dbReference type="Proteomes" id="UP001169066">
    <property type="component" value="Unassembled WGS sequence"/>
</dbReference>
<accession>A0ABT7QQ81</accession>
<evidence type="ECO:0000313" key="3">
    <source>
        <dbReference type="EMBL" id="MDM5263236.1"/>
    </source>
</evidence>
<dbReference type="RefSeq" id="WP_289401347.1">
    <property type="nucleotide sequence ID" value="NZ_JAQIBC010000002.1"/>
</dbReference>
<dbReference type="EMBL" id="JAQIBC010000002">
    <property type="protein sequence ID" value="MDM5263236.1"/>
    <property type="molecule type" value="Genomic_DNA"/>
</dbReference>
<dbReference type="PROSITE" id="PS00018">
    <property type="entry name" value="EF_HAND_1"/>
    <property type="match status" value="1"/>
</dbReference>
<evidence type="ECO:0000313" key="4">
    <source>
        <dbReference type="Proteomes" id="UP001169066"/>
    </source>
</evidence>
<dbReference type="InterPro" id="IPR025491">
    <property type="entry name" value="DUF4382"/>
</dbReference>
<evidence type="ECO:0000256" key="1">
    <source>
        <dbReference type="SAM" id="SignalP"/>
    </source>
</evidence>
<dbReference type="Pfam" id="PF14321">
    <property type="entry name" value="DUF4382"/>
    <property type="match status" value="1"/>
</dbReference>
<gene>
    <name evidence="3" type="ORF">PF327_03425</name>
</gene>
<protein>
    <submittedName>
        <fullName evidence="3">DUF4382 domain-containing protein</fullName>
    </submittedName>
</protein>
<keyword evidence="1" id="KW-0732">Signal</keyword>
<dbReference type="PROSITE" id="PS51257">
    <property type="entry name" value="PROKAR_LIPOPROTEIN"/>
    <property type="match status" value="1"/>
</dbReference>
<sequence length="306" mass="32875">MKKFHALIGMIVSFTLMTLISGCGGGITTDSSASTASTGTVALRLTDAPTDDKNVKGVYVTFDALRYQYADSSDGWQDVDLNESRTINLLDLQDGNTTLLNKVELPAGEIDHVRFVLNTNECYVDLVVGGMQPLEVPSGDQTGYKAIGGFTIPAGGTVNVTADFDVRKSVTVTGNVKKNVNVTYKLNPTIKIIDNIEVGEINGTMTLNLDENVSSVIVYAYEDGSWDSNESNATNNFGKAILSTDATDGSYTLPWLTIGTYDLVVTSQDVNGTFKDILGYFDDIVVLPGETTNQDITDETISTTLP</sequence>
<name>A0ABT7QQ81_9BACT</name>
<feature type="domain" description="DUF4382" evidence="2">
    <location>
        <begin position="38"/>
        <end position="179"/>
    </location>
</feature>
<feature type="chain" id="PRO_5047099218" evidence="1">
    <location>
        <begin position="26"/>
        <end position="306"/>
    </location>
</feature>